<dbReference type="RefSeq" id="WP_245884827.1">
    <property type="nucleotide sequence ID" value="NZ_PVTL01000008.1"/>
</dbReference>
<feature type="domain" description="HTH lacI-type" evidence="4">
    <location>
        <begin position="12"/>
        <end position="66"/>
    </location>
</feature>
<dbReference type="Pfam" id="PF00356">
    <property type="entry name" value="LacI"/>
    <property type="match status" value="1"/>
</dbReference>
<evidence type="ECO:0000259" key="4">
    <source>
        <dbReference type="PROSITE" id="PS50932"/>
    </source>
</evidence>
<sequence length="340" mass="36194">MTEDSTAARVTPTLEMVAAVAGVSRSTVSRVVNASPRVTPDALKAVTAAIDQLGYVPNRAARSLASRRTFTIALVIPENTAKFFADPYFASVVQGVAMYLSGTDYTLTLIIASEAEPEKTRRYLQGGNVDGALILSHHRDDRSYVQLARSLPVVFGGRPMSQEGEENFIVDVDNVAASTVATRYLLDHGRRRLATIAGPQNMAAGIDRVEGWRAALAEAGLHSDLLEEGDFTPEGGAAAMERLLARGEPFDGVFIASAQMASGALGALRSHGLSVPADVAITSMDNDYFAKNATPPLTTIDQPAGVQGTKIAEVLVRLINGEEVEKLTLIPTELVERDSV</sequence>
<accession>A0A2T0V9T4</accession>
<dbReference type="SUPFAM" id="SSF47413">
    <property type="entry name" value="lambda repressor-like DNA-binding domains"/>
    <property type="match status" value="1"/>
</dbReference>
<dbReference type="InterPro" id="IPR000843">
    <property type="entry name" value="HTH_LacI"/>
</dbReference>
<proteinExistence type="predicted"/>
<dbReference type="CDD" id="cd01392">
    <property type="entry name" value="HTH_LacI"/>
    <property type="match status" value="1"/>
</dbReference>
<dbReference type="InterPro" id="IPR028082">
    <property type="entry name" value="Peripla_BP_I"/>
</dbReference>
<dbReference type="PROSITE" id="PS50932">
    <property type="entry name" value="HTH_LACI_2"/>
    <property type="match status" value="1"/>
</dbReference>
<evidence type="ECO:0000256" key="2">
    <source>
        <dbReference type="ARBA" id="ARBA00023125"/>
    </source>
</evidence>
<dbReference type="SUPFAM" id="SSF53822">
    <property type="entry name" value="Periplasmic binding protein-like I"/>
    <property type="match status" value="1"/>
</dbReference>
<keyword evidence="6" id="KW-1185">Reference proteome</keyword>
<organism evidence="5 6">
    <name type="scientific">Glaciihabitans tibetensis</name>
    <dbReference type="NCBI Taxonomy" id="1266600"/>
    <lineage>
        <taxon>Bacteria</taxon>
        <taxon>Bacillati</taxon>
        <taxon>Actinomycetota</taxon>
        <taxon>Actinomycetes</taxon>
        <taxon>Micrococcales</taxon>
        <taxon>Microbacteriaceae</taxon>
        <taxon>Glaciihabitans</taxon>
    </lineage>
</organism>
<comment type="caution">
    <text evidence="5">The sequence shown here is derived from an EMBL/GenBank/DDBJ whole genome shotgun (WGS) entry which is preliminary data.</text>
</comment>
<evidence type="ECO:0000313" key="6">
    <source>
        <dbReference type="Proteomes" id="UP000237983"/>
    </source>
</evidence>
<reference evidence="5 6" key="1">
    <citation type="submission" date="2018-03" db="EMBL/GenBank/DDBJ databases">
        <title>Genomic Encyclopedia of Type Strains, Phase III (KMG-III): the genomes of soil and plant-associated and newly described type strains.</title>
        <authorList>
            <person name="Whitman W."/>
        </authorList>
    </citation>
    <scope>NUCLEOTIDE SEQUENCE [LARGE SCALE GENOMIC DNA]</scope>
    <source>
        <strain evidence="5 6">CGMCC 1.12484</strain>
    </source>
</reference>
<dbReference type="CDD" id="cd06267">
    <property type="entry name" value="PBP1_LacI_sugar_binding-like"/>
    <property type="match status" value="1"/>
</dbReference>
<dbReference type="Pfam" id="PF13377">
    <property type="entry name" value="Peripla_BP_3"/>
    <property type="match status" value="1"/>
</dbReference>
<name>A0A2T0V9T4_9MICO</name>
<dbReference type="PANTHER" id="PTHR30146">
    <property type="entry name" value="LACI-RELATED TRANSCRIPTIONAL REPRESSOR"/>
    <property type="match status" value="1"/>
</dbReference>
<keyword evidence="2" id="KW-0238">DNA-binding</keyword>
<dbReference type="Proteomes" id="UP000237983">
    <property type="component" value="Unassembled WGS sequence"/>
</dbReference>
<dbReference type="Gene3D" id="1.10.260.40">
    <property type="entry name" value="lambda repressor-like DNA-binding domains"/>
    <property type="match status" value="1"/>
</dbReference>
<keyword evidence="1" id="KW-0805">Transcription regulation</keyword>
<dbReference type="InterPro" id="IPR046335">
    <property type="entry name" value="LacI/GalR-like_sensor"/>
</dbReference>
<dbReference type="AlphaFoldDB" id="A0A2T0V9T4"/>
<evidence type="ECO:0000256" key="3">
    <source>
        <dbReference type="ARBA" id="ARBA00023163"/>
    </source>
</evidence>
<keyword evidence="3" id="KW-0804">Transcription</keyword>
<dbReference type="EMBL" id="PVTL01000008">
    <property type="protein sequence ID" value="PRY66946.1"/>
    <property type="molecule type" value="Genomic_DNA"/>
</dbReference>
<dbReference type="GO" id="GO:0003700">
    <property type="term" value="F:DNA-binding transcription factor activity"/>
    <property type="evidence" value="ECO:0007669"/>
    <property type="project" value="TreeGrafter"/>
</dbReference>
<gene>
    <name evidence="5" type="ORF">B0I08_10827</name>
</gene>
<dbReference type="SMART" id="SM00354">
    <property type="entry name" value="HTH_LACI"/>
    <property type="match status" value="1"/>
</dbReference>
<evidence type="ECO:0000313" key="5">
    <source>
        <dbReference type="EMBL" id="PRY66946.1"/>
    </source>
</evidence>
<dbReference type="GO" id="GO:0000976">
    <property type="term" value="F:transcription cis-regulatory region binding"/>
    <property type="evidence" value="ECO:0007669"/>
    <property type="project" value="TreeGrafter"/>
</dbReference>
<evidence type="ECO:0000256" key="1">
    <source>
        <dbReference type="ARBA" id="ARBA00023015"/>
    </source>
</evidence>
<protein>
    <submittedName>
        <fullName evidence="5">LacI family transcriptional regulator</fullName>
    </submittedName>
</protein>
<dbReference type="Gene3D" id="3.40.50.2300">
    <property type="match status" value="2"/>
</dbReference>
<dbReference type="InterPro" id="IPR010982">
    <property type="entry name" value="Lambda_DNA-bd_dom_sf"/>
</dbReference>
<dbReference type="PANTHER" id="PTHR30146:SF109">
    <property type="entry name" value="HTH-TYPE TRANSCRIPTIONAL REGULATOR GALS"/>
    <property type="match status" value="1"/>
</dbReference>